<feature type="region of interest" description="Disordered" evidence="1">
    <location>
        <begin position="334"/>
        <end position="359"/>
    </location>
</feature>
<feature type="compositionally biased region" description="Polar residues" evidence="1">
    <location>
        <begin position="1"/>
        <end position="13"/>
    </location>
</feature>
<name>A0AA39QES0_9AGAR</name>
<reference evidence="2" key="1">
    <citation type="submission" date="2023-06" db="EMBL/GenBank/DDBJ databases">
        <authorList>
            <consortium name="Lawrence Berkeley National Laboratory"/>
            <person name="Ahrendt S."/>
            <person name="Sahu N."/>
            <person name="Indic B."/>
            <person name="Wong-Bajracharya J."/>
            <person name="Merenyi Z."/>
            <person name="Ke H.-M."/>
            <person name="Monk M."/>
            <person name="Kocsube S."/>
            <person name="Drula E."/>
            <person name="Lipzen A."/>
            <person name="Balint B."/>
            <person name="Henrissat B."/>
            <person name="Andreopoulos B."/>
            <person name="Martin F.M."/>
            <person name="Harder C.B."/>
            <person name="Rigling D."/>
            <person name="Ford K.L."/>
            <person name="Foster G.D."/>
            <person name="Pangilinan J."/>
            <person name="Papanicolaou A."/>
            <person name="Barry K."/>
            <person name="LaButti K."/>
            <person name="Viragh M."/>
            <person name="Koriabine M."/>
            <person name="Yan M."/>
            <person name="Riley R."/>
            <person name="Champramary S."/>
            <person name="Plett K.L."/>
            <person name="Tsai I.J."/>
            <person name="Slot J."/>
            <person name="Sipos G."/>
            <person name="Plett J."/>
            <person name="Nagy L.G."/>
            <person name="Grigoriev I.V."/>
        </authorList>
    </citation>
    <scope>NUCLEOTIDE SEQUENCE</scope>
    <source>
        <strain evidence="2">HWK02</strain>
    </source>
</reference>
<accession>A0AA39QES0</accession>
<protein>
    <submittedName>
        <fullName evidence="2">Uncharacterized protein</fullName>
    </submittedName>
</protein>
<feature type="compositionally biased region" description="Basic and acidic residues" evidence="1">
    <location>
        <begin position="21"/>
        <end position="45"/>
    </location>
</feature>
<dbReference type="Proteomes" id="UP001175228">
    <property type="component" value="Unassembled WGS sequence"/>
</dbReference>
<sequence length="1219" mass="134379">MSLYTTAVNQATRDPSHHKRATDNEESRERTENHEYYSREHDTKRQKLLTGDDINRSEETPLPPPPWTFNQQIKRRRLREKKNPEPSFQFDFSFFGPATGLKLDLGQCTPLQFMTAGTAITDDILDEVPRKPMDVDDEMPVYDAGLPVSSAAEEDIYFPASIGTGGEAEPQGREEHGLEVFSHAAAETIDDSYNGARTFVDRYDNAAEEDRVAKDTSLIASNGYTSVEPDDLVLSYITISNKVLPESSTTPNTAHHSAQVTAEVDNNQLAVDLAPSCEAEVENRPTDEAVLPTLNVSDPLIQPVDFTATNCYNAANENDGLVANFEAEGHINLSSSSTAEEEIPFPASTGTGGEAEPQGHEEHGLEVFSHSAADINDNSYIGARTFVDRYDNTAEEDREVKDTSLIASNGYTSVEPVDLVLSSVATPNDASSTPGLTRQPSDMGHIIANLNPARVEPAQDLSIVDPSQLMPPPAMSDCFLDPEKTSIVPLAFKPHNQDMAFASTARSVNYNDMGTNRDLLTEPDLSDIHITAEDSVTELGVSNSIRPDDQSAPRPASILALEATNVGNFLDLSDPKIKPFPYEDNSFAAPPHRPEGVVDLGQVEGILDHQNWTILELDSPLIQETSLAPSIARPANILNVGTNRNSLTVVDLSDLHIAAEDITEQNVSNSAQPNDQSTPRPLGILALEVTNVGNLLDLSDPEIKPFPYEDNNSAAPPHRPEGVVDLGQVEGILDHQNWTILELDSPVIQETSLAPSIARPADIPNMGTNQNLLDFSNLHIFTIADQNDIEMVDMTQPDDPSIPRPIAILTLDTAKAGNLLDLSDPGINPFPYEDNSSATPPHRPAGVVDLGHAGRVINDQNWRVVELDHIMGNADVGQNQDPRGEDLSGTDGDDEGDGEAPRTSSQLPHRRADPASICEGKKRANIIKAISSLSSTWVLSHATSKEVRKYEKKARYKYGPQPGEITFDMGGNMGSLWNIRSKTVIVDRFLSSDDLPAVNDLTPAEVESAVKVHYKYLFDNHPSSPSSPTKRRSLDKTKEIAMANRRRGSKKRRCQGLRWYQKDPTARRNLERLEKMSVAAISADEEDAPNYIIKRPAWRSTDPRVIDFFTVPDYLYLTFRFHLGRRQGRKRGQLPRRRIDKGLVDHDSCPPAGLPKNMYDKSWLSILRRTNRHEYDRIRVAPAIDLETLVFSGTIYEVVNKAKASKLGRLIPSRTPLPR</sequence>
<evidence type="ECO:0000313" key="2">
    <source>
        <dbReference type="EMBL" id="KAK0501091.1"/>
    </source>
</evidence>
<dbReference type="AlphaFoldDB" id="A0AA39QES0"/>
<evidence type="ECO:0000256" key="1">
    <source>
        <dbReference type="SAM" id="MobiDB-lite"/>
    </source>
</evidence>
<organism evidence="2 3">
    <name type="scientific">Armillaria luteobubalina</name>
    <dbReference type="NCBI Taxonomy" id="153913"/>
    <lineage>
        <taxon>Eukaryota</taxon>
        <taxon>Fungi</taxon>
        <taxon>Dikarya</taxon>
        <taxon>Basidiomycota</taxon>
        <taxon>Agaricomycotina</taxon>
        <taxon>Agaricomycetes</taxon>
        <taxon>Agaricomycetidae</taxon>
        <taxon>Agaricales</taxon>
        <taxon>Marasmiineae</taxon>
        <taxon>Physalacriaceae</taxon>
        <taxon>Armillaria</taxon>
    </lineage>
</organism>
<keyword evidence="3" id="KW-1185">Reference proteome</keyword>
<comment type="caution">
    <text evidence="2">The sequence shown here is derived from an EMBL/GenBank/DDBJ whole genome shotgun (WGS) entry which is preliminary data.</text>
</comment>
<proteinExistence type="predicted"/>
<feature type="region of interest" description="Disordered" evidence="1">
    <location>
        <begin position="874"/>
        <end position="915"/>
    </location>
</feature>
<feature type="region of interest" description="Disordered" evidence="1">
    <location>
        <begin position="1"/>
        <end position="71"/>
    </location>
</feature>
<gene>
    <name evidence="2" type="ORF">EDD18DRAFT_1348563</name>
</gene>
<dbReference type="EMBL" id="JAUEPU010000007">
    <property type="protein sequence ID" value="KAK0501091.1"/>
    <property type="molecule type" value="Genomic_DNA"/>
</dbReference>
<evidence type="ECO:0000313" key="3">
    <source>
        <dbReference type="Proteomes" id="UP001175228"/>
    </source>
</evidence>